<dbReference type="Proteomes" id="UP000094056">
    <property type="component" value="Unassembled WGS sequence"/>
</dbReference>
<dbReference type="EMBL" id="MAYW01000092">
    <property type="protein sequence ID" value="ODS31827.1"/>
    <property type="molecule type" value="Genomic_DNA"/>
</dbReference>
<keyword evidence="1" id="KW-1133">Transmembrane helix</keyword>
<accession>A0A1E3X869</accession>
<evidence type="ECO:0008006" key="4">
    <source>
        <dbReference type="Google" id="ProtNLM"/>
    </source>
</evidence>
<reference evidence="2 3" key="1">
    <citation type="submission" date="2016-07" db="EMBL/GenBank/DDBJ databases">
        <title>Draft genome of Scalindua rubra, obtained from a brine-seawater interface in the Red Sea, sheds light on salt adaptation in anammox bacteria.</title>
        <authorList>
            <person name="Speth D.R."/>
            <person name="Lagkouvardos I."/>
            <person name="Wang Y."/>
            <person name="Qian P.-Y."/>
            <person name="Dutilh B.E."/>
            <person name="Jetten M.S."/>
        </authorList>
    </citation>
    <scope>NUCLEOTIDE SEQUENCE [LARGE SCALE GENOMIC DNA]</scope>
    <source>
        <strain evidence="2">BSI-1</strain>
    </source>
</reference>
<dbReference type="AlphaFoldDB" id="A0A1E3X869"/>
<evidence type="ECO:0000313" key="3">
    <source>
        <dbReference type="Proteomes" id="UP000094056"/>
    </source>
</evidence>
<dbReference type="Gene3D" id="3.90.20.10">
    <property type="match status" value="1"/>
</dbReference>
<keyword evidence="1" id="KW-0812">Transmembrane</keyword>
<feature type="transmembrane region" description="Helical" evidence="1">
    <location>
        <begin position="48"/>
        <end position="68"/>
    </location>
</feature>
<evidence type="ECO:0000313" key="2">
    <source>
        <dbReference type="EMBL" id="ODS31827.1"/>
    </source>
</evidence>
<comment type="caution">
    <text evidence="2">The sequence shown here is derived from an EMBL/GenBank/DDBJ whole genome shotgun (WGS) entry which is preliminary data.</text>
</comment>
<proteinExistence type="predicted"/>
<gene>
    <name evidence="2" type="ORF">SCARUB_03039</name>
</gene>
<name>A0A1E3X869_9BACT</name>
<keyword evidence="1" id="KW-0472">Membrane</keyword>
<sequence length="69" mass="8203">MPETIEERTARVEGILEQMDKRLTNIEGELIRIHSGIDQVNNRLDLKFNWLIGIMITMWIFLIITMLFK</sequence>
<protein>
    <recommendedName>
        <fullName evidence="4">Hemolysin XhlA</fullName>
    </recommendedName>
</protein>
<evidence type="ECO:0000256" key="1">
    <source>
        <dbReference type="SAM" id="Phobius"/>
    </source>
</evidence>
<organism evidence="2 3">
    <name type="scientific">Candidatus Scalindua rubra</name>
    <dbReference type="NCBI Taxonomy" id="1872076"/>
    <lineage>
        <taxon>Bacteria</taxon>
        <taxon>Pseudomonadati</taxon>
        <taxon>Planctomycetota</taxon>
        <taxon>Candidatus Brocadiia</taxon>
        <taxon>Candidatus Brocadiales</taxon>
        <taxon>Candidatus Scalinduaceae</taxon>
        <taxon>Candidatus Scalindua</taxon>
    </lineage>
</organism>